<sequence>MGQEWNALSLLALFNEDTLSISCVGWAPSKGRRCWERIAQSNISDAKQMLARLPQVAQGDEQILQDTLQKLAMKLLCRRNHQNQYCTVATNWFNIINSHIKRNTASRSSVSARPSNGTSSQGDTRPAQGRTVDDPCQEEDAEEERFGEAKRRAEAREQADAAERRRKAELRAKAREQAAAEERRREAERYKQEQEAQQERSRRRAEEARKQAAEEERRREEERKAEQQRRQEQKARQERQRAQQEHEHTQRQTRAQTARMRAERERQEWKEIWSRYERDWDKLKTMDDIDSFDEDVRDTIPWPVKSGRWEDVDDAAITDFFRHGPDDVFEDPLAFKKFIKRQLKIWHTDKILQRFMGCKGLPDMERSLKLVAQILVGLIR</sequence>
<gene>
    <name evidence="7" type="ORF">AMS68_000779</name>
</gene>
<dbReference type="EMBL" id="CP051139">
    <property type="protein sequence ID" value="QIW95261.1"/>
    <property type="molecule type" value="Genomic_DNA"/>
</dbReference>
<feature type="region of interest" description="Disordered" evidence="6">
    <location>
        <begin position="103"/>
        <end position="263"/>
    </location>
</feature>
<keyword evidence="8" id="KW-1185">Reference proteome</keyword>
<keyword evidence="3" id="KW-0677">Repeat</keyword>
<evidence type="ECO:0000256" key="5">
    <source>
        <dbReference type="ARBA" id="ARBA00023242"/>
    </source>
</evidence>
<evidence type="ECO:0000256" key="2">
    <source>
        <dbReference type="ARBA" id="ARBA00022553"/>
    </source>
</evidence>
<keyword evidence="5" id="KW-0539">Nucleus</keyword>
<evidence type="ECO:0000256" key="3">
    <source>
        <dbReference type="ARBA" id="ARBA00022737"/>
    </source>
</evidence>
<organism evidence="7 8">
    <name type="scientific">Peltaster fructicola</name>
    <dbReference type="NCBI Taxonomy" id="286661"/>
    <lineage>
        <taxon>Eukaryota</taxon>
        <taxon>Fungi</taxon>
        <taxon>Dikarya</taxon>
        <taxon>Ascomycota</taxon>
        <taxon>Pezizomycotina</taxon>
        <taxon>Dothideomycetes</taxon>
        <taxon>Dothideomycetes incertae sedis</taxon>
        <taxon>Peltaster</taxon>
    </lineage>
</organism>
<feature type="compositionally biased region" description="Polar residues" evidence="6">
    <location>
        <begin position="105"/>
        <end position="123"/>
    </location>
</feature>
<evidence type="ECO:0000313" key="8">
    <source>
        <dbReference type="Proteomes" id="UP000503462"/>
    </source>
</evidence>
<dbReference type="AlphaFoldDB" id="A0A6H0XKK2"/>
<comment type="subcellular location">
    <subcellularLocation>
        <location evidence="1">Nucleus</location>
    </subcellularLocation>
</comment>
<evidence type="ECO:0000256" key="4">
    <source>
        <dbReference type="ARBA" id="ARBA00023043"/>
    </source>
</evidence>
<keyword evidence="4" id="KW-0040">ANK repeat</keyword>
<dbReference type="OrthoDB" id="8062037at2759"/>
<dbReference type="Proteomes" id="UP000503462">
    <property type="component" value="Chromosome 1"/>
</dbReference>
<evidence type="ECO:0000313" key="7">
    <source>
        <dbReference type="EMBL" id="QIW95261.1"/>
    </source>
</evidence>
<feature type="compositionally biased region" description="Basic and acidic residues" evidence="6">
    <location>
        <begin position="169"/>
        <end position="250"/>
    </location>
</feature>
<feature type="compositionally biased region" description="Basic and acidic residues" evidence="6">
    <location>
        <begin position="144"/>
        <end position="163"/>
    </location>
</feature>
<accession>A0A6H0XKK2</accession>
<protein>
    <submittedName>
        <fullName evidence="7">Uncharacterized protein</fullName>
    </submittedName>
</protein>
<reference evidence="7 8" key="1">
    <citation type="journal article" date="2016" name="Sci. Rep.">
        <title>Peltaster fructicola genome reveals evolution from an invasive phytopathogen to an ectophytic parasite.</title>
        <authorList>
            <person name="Xu C."/>
            <person name="Chen H."/>
            <person name="Gleason M.L."/>
            <person name="Xu J.R."/>
            <person name="Liu H."/>
            <person name="Zhang R."/>
            <person name="Sun G."/>
        </authorList>
    </citation>
    <scope>NUCLEOTIDE SEQUENCE [LARGE SCALE GENOMIC DNA]</scope>
    <source>
        <strain evidence="7 8">LNHT1506</strain>
    </source>
</reference>
<dbReference type="GO" id="GO:0005634">
    <property type="term" value="C:nucleus"/>
    <property type="evidence" value="ECO:0007669"/>
    <property type="project" value="UniProtKB-SubCell"/>
</dbReference>
<dbReference type="GO" id="GO:0043124">
    <property type="term" value="P:negative regulation of canonical NF-kappaB signal transduction"/>
    <property type="evidence" value="ECO:0007669"/>
    <property type="project" value="InterPro"/>
</dbReference>
<evidence type="ECO:0000256" key="6">
    <source>
        <dbReference type="SAM" id="MobiDB-lite"/>
    </source>
</evidence>
<evidence type="ECO:0000256" key="1">
    <source>
        <dbReference type="ARBA" id="ARBA00004123"/>
    </source>
</evidence>
<name>A0A6H0XKK2_9PEZI</name>
<dbReference type="PANTHER" id="PTHR15263:SF1">
    <property type="entry name" value="NF-KAPPA-B INHIBITOR-LIKE PROTEIN 1"/>
    <property type="match status" value="1"/>
</dbReference>
<proteinExistence type="predicted"/>
<dbReference type="PANTHER" id="PTHR15263">
    <property type="entry name" value="I-KAPPA-B-LIKE PROTEIN IKBL"/>
    <property type="match status" value="1"/>
</dbReference>
<dbReference type="InterPro" id="IPR038753">
    <property type="entry name" value="NFKBIL1"/>
</dbReference>
<keyword evidence="2" id="KW-0597">Phosphoprotein</keyword>